<dbReference type="Proteomes" id="UP001604277">
    <property type="component" value="Unassembled WGS sequence"/>
</dbReference>
<organism evidence="2 3">
    <name type="scientific">Forsythia ovata</name>
    <dbReference type="NCBI Taxonomy" id="205694"/>
    <lineage>
        <taxon>Eukaryota</taxon>
        <taxon>Viridiplantae</taxon>
        <taxon>Streptophyta</taxon>
        <taxon>Embryophyta</taxon>
        <taxon>Tracheophyta</taxon>
        <taxon>Spermatophyta</taxon>
        <taxon>Magnoliopsida</taxon>
        <taxon>eudicotyledons</taxon>
        <taxon>Gunneridae</taxon>
        <taxon>Pentapetalae</taxon>
        <taxon>asterids</taxon>
        <taxon>lamiids</taxon>
        <taxon>Lamiales</taxon>
        <taxon>Oleaceae</taxon>
        <taxon>Forsythieae</taxon>
        <taxon>Forsythia</taxon>
    </lineage>
</organism>
<sequence length="114" mass="12969">MERAHIISLRTIEGTSTRALLRSRRNWMRQRRSDTTSESSINSKLNSNNNVLNAQVEILRRMSWSSKSGTSSDVLKLNIEERGTMLKPPKILQSLAATDHASLLYEENVTDPKE</sequence>
<reference evidence="3" key="1">
    <citation type="submission" date="2024-07" db="EMBL/GenBank/DDBJ databases">
        <title>Two chromosome-level genome assemblies of Korean endemic species Abeliophyllum distichum and Forsythia ovata (Oleaceae).</title>
        <authorList>
            <person name="Jang H."/>
        </authorList>
    </citation>
    <scope>NUCLEOTIDE SEQUENCE [LARGE SCALE GENOMIC DNA]</scope>
</reference>
<comment type="caution">
    <text evidence="2">The sequence shown here is derived from an EMBL/GenBank/DDBJ whole genome shotgun (WGS) entry which is preliminary data.</text>
</comment>
<dbReference type="AlphaFoldDB" id="A0ABD1SI47"/>
<evidence type="ECO:0000313" key="3">
    <source>
        <dbReference type="Proteomes" id="UP001604277"/>
    </source>
</evidence>
<accession>A0ABD1SI47</accession>
<name>A0ABD1SI47_9LAMI</name>
<feature type="region of interest" description="Disordered" evidence="1">
    <location>
        <begin position="26"/>
        <end position="46"/>
    </location>
</feature>
<feature type="compositionally biased region" description="Low complexity" evidence="1">
    <location>
        <begin position="37"/>
        <end position="46"/>
    </location>
</feature>
<proteinExistence type="predicted"/>
<dbReference type="EMBL" id="JBFOLJ010000010">
    <property type="protein sequence ID" value="KAL2500406.1"/>
    <property type="molecule type" value="Genomic_DNA"/>
</dbReference>
<evidence type="ECO:0000313" key="2">
    <source>
        <dbReference type="EMBL" id="KAL2500406.1"/>
    </source>
</evidence>
<protein>
    <submittedName>
        <fullName evidence="2">Uncharacterized protein</fullName>
    </submittedName>
</protein>
<evidence type="ECO:0000256" key="1">
    <source>
        <dbReference type="SAM" id="MobiDB-lite"/>
    </source>
</evidence>
<gene>
    <name evidence="2" type="ORF">Fot_34254</name>
</gene>
<keyword evidence="3" id="KW-1185">Reference proteome</keyword>